<gene>
    <name evidence="1" type="ORF">NHP190003_11700</name>
</gene>
<dbReference type="Gene3D" id="1.25.40.10">
    <property type="entry name" value="Tetratricopeptide repeat domain"/>
    <property type="match status" value="1"/>
</dbReference>
<evidence type="ECO:0000313" key="1">
    <source>
        <dbReference type="EMBL" id="BCZ17888.1"/>
    </source>
</evidence>
<organism evidence="1 2">
    <name type="scientific">Helicobacter gastrocanis</name>
    <dbReference type="NCBI Taxonomy" id="2849641"/>
    <lineage>
        <taxon>Bacteria</taxon>
        <taxon>Pseudomonadati</taxon>
        <taxon>Campylobacterota</taxon>
        <taxon>Epsilonproteobacteria</taxon>
        <taxon>Campylobacterales</taxon>
        <taxon>Helicobacteraceae</taxon>
        <taxon>Helicobacter</taxon>
    </lineage>
</organism>
<dbReference type="EMBL" id="AP024814">
    <property type="protein sequence ID" value="BCZ17888.1"/>
    <property type="molecule type" value="Genomic_DNA"/>
</dbReference>
<dbReference type="SUPFAM" id="SSF81901">
    <property type="entry name" value="HCP-like"/>
    <property type="match status" value="1"/>
</dbReference>
<dbReference type="Proteomes" id="UP000826775">
    <property type="component" value="Chromosome"/>
</dbReference>
<dbReference type="RefSeq" id="WP_221279169.1">
    <property type="nucleotide sequence ID" value="NZ_AP024814.1"/>
</dbReference>
<evidence type="ECO:0000313" key="2">
    <source>
        <dbReference type="Proteomes" id="UP000826775"/>
    </source>
</evidence>
<dbReference type="InterPro" id="IPR011990">
    <property type="entry name" value="TPR-like_helical_dom_sf"/>
</dbReference>
<accession>A0ABM7SIH0</accession>
<sequence>MAEKEEQDYQDENLVEKAIEAFQKAIDLDCHVGCSYLGRFYDYIKNFDGHESEQDEQKSIQAYKKGIALGSGLCARQLVWDHATPPDFNPLMLSLMEGKSKPEIIQTYFNAFDQNIKWLKMAVSYRHYKALPILWNTSPLKPT</sequence>
<protein>
    <recommendedName>
        <fullName evidence="3">Beta-lactamase</fullName>
    </recommendedName>
</protein>
<name>A0ABM7SIH0_9HELI</name>
<reference evidence="1 2" key="1">
    <citation type="submission" date="2021-07" db="EMBL/GenBank/DDBJ databases">
        <title>Novel Helicobacter sp. Isolated from a dog.</title>
        <authorList>
            <person name="Rimbara E."/>
            <person name="Suzuki M."/>
        </authorList>
    </citation>
    <scope>NUCLEOTIDE SEQUENCE [LARGE SCALE GENOMIC DNA]</scope>
    <source>
        <strain evidence="2">NHP19-003</strain>
    </source>
</reference>
<keyword evidence="2" id="KW-1185">Reference proteome</keyword>
<evidence type="ECO:0008006" key="3">
    <source>
        <dbReference type="Google" id="ProtNLM"/>
    </source>
</evidence>
<proteinExistence type="predicted"/>